<organism evidence="2 3">
    <name type="scientific">Apibacter mensalis</name>
    <dbReference type="NCBI Taxonomy" id="1586267"/>
    <lineage>
        <taxon>Bacteria</taxon>
        <taxon>Pseudomonadati</taxon>
        <taxon>Bacteroidota</taxon>
        <taxon>Flavobacteriia</taxon>
        <taxon>Flavobacteriales</taxon>
        <taxon>Weeksellaceae</taxon>
        <taxon>Apibacter</taxon>
    </lineage>
</organism>
<reference evidence="2 3" key="1">
    <citation type="submission" date="2016-01" db="EMBL/GenBank/DDBJ databases">
        <authorList>
            <person name="McClelland M."/>
            <person name="Jain A."/>
            <person name="Saraogi P."/>
            <person name="Mendelson R."/>
            <person name="Westerman R."/>
            <person name="SanMiguel P."/>
            <person name="Csonka L."/>
        </authorList>
    </citation>
    <scope>NUCLEOTIDE SEQUENCE [LARGE SCALE GENOMIC DNA]</scope>
    <source>
        <strain evidence="2 3">R-53146</strain>
    </source>
</reference>
<dbReference type="SUPFAM" id="SSF52980">
    <property type="entry name" value="Restriction endonuclease-like"/>
    <property type="match status" value="1"/>
</dbReference>
<dbReference type="STRING" id="1586267.GCA_001418685_01706"/>
<dbReference type="EMBL" id="FCOR01000011">
    <property type="protein sequence ID" value="CVK16841.1"/>
    <property type="molecule type" value="Genomic_DNA"/>
</dbReference>
<name>A0A0X3AR05_9FLAO</name>
<dbReference type="InterPro" id="IPR011604">
    <property type="entry name" value="PDDEXK-like_dom_sf"/>
</dbReference>
<dbReference type="AlphaFoldDB" id="A0A0X3AR05"/>
<dbReference type="Pfam" id="PF12705">
    <property type="entry name" value="PDDEXK_1"/>
    <property type="match status" value="1"/>
</dbReference>
<evidence type="ECO:0000259" key="1">
    <source>
        <dbReference type="Pfam" id="PF12705"/>
    </source>
</evidence>
<dbReference type="InterPro" id="IPR011335">
    <property type="entry name" value="Restrct_endonuc-II-like"/>
</dbReference>
<dbReference type="InterPro" id="IPR027417">
    <property type="entry name" value="P-loop_NTPase"/>
</dbReference>
<dbReference type="RefSeq" id="WP_055426027.1">
    <property type="nucleotide sequence ID" value="NZ_FCOR01000011.1"/>
</dbReference>
<evidence type="ECO:0000313" key="3">
    <source>
        <dbReference type="Proteomes" id="UP000182761"/>
    </source>
</evidence>
<feature type="domain" description="PD-(D/E)XK endonuclease-like" evidence="1">
    <location>
        <begin position="633"/>
        <end position="894"/>
    </location>
</feature>
<dbReference type="OrthoDB" id="9762792at2"/>
<sequence length="901" mass="105868">MYPNFIEKVIEELLEKNNDLSKFNIIIPGRRPIIFFKSYLIKKGYNGFLPTFYTIEDFIYKHTTLVKIENIPLWLEAFHIQKKFINAEERLDEFLKWIPTLLKDFNDIEIFSENPQRVLEHMASIERIENWVSKLDSNRDKKLYYKNLKFWENNLILYNKLTEALENKGLGTYGMILNRVINNLTTVNIPNHEIFVFVGLNALTPKEEKLIKHYISHSETYLYWDADNYYLNDSNQEAGYFLRKYKNWNYYATRDFKWVGDEFNQKKNIHVVSTSQDVAQGKYISSILSSIPEEDLHNTALVLSDESILPVILGSIPENITRVNITMGFPLKNSFLASFFKQIFQLHIFREKNKVKGFYYRDILSLLQNPLIHTTLSVNNFISEIKKNNLIYISDALIYERLGSFYFYFIFKEYGNPVDLVHQLYEYCTEQFWKTNSDHQVLKENYLKFKNLFSVLQTQLSQNISIQSYSLLYTFYQHIISNESIDFIGEPVDGLQIMGVLETRLLNFKNVIISGVNEGILPGGKNDNSFIPFDVRKNYGMNTFLENDAIYAYHFYRLLQHAQNITLIYNNFTEGINSGEKSRFISQLELESKHTIIESVATYGGNLKQSKELIIEKSPAIINSIHEWLKNPISPTHLTGYHYNPINFYLRKILKINEQQEMEEEISALNYGNLIHHTLESIYSPLQGNKLTEKDLLLALKNYSIHLNKYIKKELNPDLFKKGQNYLQKLLAEKTIEKILLRDLTDIKNGNIIFLKEIEKELVSTIDLPKLGTLTLKGFVDRWDSFNNEDRIIDYKTTSIDKLKFESDKFDRIQENKNFKFFIQLVFYAYMVLHEELSNSVKVGIWSFKKPFHGLEILQIDSSEKLNESQAKILFEEVAKLILEIADPTIPFVEKSSFIKF</sequence>
<dbReference type="Gene3D" id="3.90.320.10">
    <property type="match status" value="1"/>
</dbReference>
<dbReference type="Proteomes" id="UP000182761">
    <property type="component" value="Unassembled WGS sequence"/>
</dbReference>
<dbReference type="SUPFAM" id="SSF52540">
    <property type="entry name" value="P-loop containing nucleoside triphosphate hydrolases"/>
    <property type="match status" value="1"/>
</dbReference>
<protein>
    <submittedName>
        <fullName evidence="2">PD-(D/E)XK nuclease superfamily protein</fullName>
    </submittedName>
</protein>
<accession>A0A0X3AR05</accession>
<gene>
    <name evidence="2" type="ORF">Ga0061079_11133</name>
</gene>
<keyword evidence="3" id="KW-1185">Reference proteome</keyword>
<evidence type="ECO:0000313" key="2">
    <source>
        <dbReference type="EMBL" id="CVK16841.1"/>
    </source>
</evidence>
<proteinExistence type="predicted"/>
<dbReference type="InterPro" id="IPR038726">
    <property type="entry name" value="PDDEXK_AddAB-type"/>
</dbReference>